<name>A0A7J7F3P5_DICBM</name>
<organism evidence="2 3">
    <name type="scientific">Diceros bicornis minor</name>
    <name type="common">South-central black rhinoceros</name>
    <dbReference type="NCBI Taxonomy" id="77932"/>
    <lineage>
        <taxon>Eukaryota</taxon>
        <taxon>Metazoa</taxon>
        <taxon>Chordata</taxon>
        <taxon>Craniata</taxon>
        <taxon>Vertebrata</taxon>
        <taxon>Euteleostomi</taxon>
        <taxon>Mammalia</taxon>
        <taxon>Eutheria</taxon>
        <taxon>Laurasiatheria</taxon>
        <taxon>Perissodactyla</taxon>
        <taxon>Rhinocerotidae</taxon>
        <taxon>Diceros</taxon>
    </lineage>
</organism>
<accession>A0A7J7F3P5</accession>
<reference evidence="2 3" key="1">
    <citation type="journal article" date="2020" name="Mol. Biol. Evol.">
        <title>Interspecific Gene Flow and the Evolution of Specialization in Black and White Rhinoceros.</title>
        <authorList>
            <person name="Moodley Y."/>
            <person name="Westbury M.V."/>
            <person name="Russo I.M."/>
            <person name="Gopalakrishnan S."/>
            <person name="Rakotoarivelo A."/>
            <person name="Olsen R.A."/>
            <person name="Prost S."/>
            <person name="Tunstall T."/>
            <person name="Ryder O.A."/>
            <person name="Dalen L."/>
            <person name="Bruford M.W."/>
        </authorList>
    </citation>
    <scope>NUCLEOTIDE SEQUENCE [LARGE SCALE GENOMIC DNA]</scope>
    <source>
        <strain evidence="2">SBR-YM</strain>
        <tissue evidence="2">Skin</tissue>
    </source>
</reference>
<dbReference type="AlphaFoldDB" id="A0A7J7F3P5"/>
<evidence type="ECO:0000313" key="2">
    <source>
        <dbReference type="EMBL" id="KAF5922621.1"/>
    </source>
</evidence>
<feature type="compositionally biased region" description="Basic and acidic residues" evidence="1">
    <location>
        <begin position="197"/>
        <end position="207"/>
    </location>
</feature>
<comment type="caution">
    <text evidence="2">The sequence shown here is derived from an EMBL/GenBank/DDBJ whole genome shotgun (WGS) entry which is preliminary data.</text>
</comment>
<dbReference type="Proteomes" id="UP000551758">
    <property type="component" value="Unassembled WGS sequence"/>
</dbReference>
<evidence type="ECO:0000313" key="3">
    <source>
        <dbReference type="Proteomes" id="UP000551758"/>
    </source>
</evidence>
<protein>
    <submittedName>
        <fullName evidence="2">Uncharacterized protein</fullName>
    </submittedName>
</protein>
<feature type="compositionally biased region" description="Basic and acidic residues" evidence="1">
    <location>
        <begin position="251"/>
        <end position="262"/>
    </location>
</feature>
<sequence>MLVWGRRQPCLMFLGHCQVSAVSFHGDTGRQDLVWPRSGGAALHAGHVGAGPLRPQVHHQCPADPLVHGPQVQQLLSPLGAQDMSPADMPAHDTVKDPRHRDCSFARLEETPLGKMPESLLWLLTPLGVCQPCELWLALQTVHCGGLCCHLLHLECFGPYSHFAAEVEVKQGLAGPEPPASGQACGLQQPRACDRTRLPMHTDHSDNDEAEDQGPDAKDRGHSSIPEEEERLGKGAGASAPAEPSHPTNYAKEKLEEREKKSLNSSHQWQHQRRDHAAAFLLRLYGDKRSPVSSSKQ</sequence>
<keyword evidence="3" id="KW-1185">Reference proteome</keyword>
<gene>
    <name evidence="2" type="ORF">HPG69_017995</name>
</gene>
<feature type="region of interest" description="Disordered" evidence="1">
    <location>
        <begin position="197"/>
        <end position="274"/>
    </location>
</feature>
<evidence type="ECO:0000256" key="1">
    <source>
        <dbReference type="SAM" id="MobiDB-lite"/>
    </source>
</evidence>
<dbReference type="EMBL" id="JACDTQ010001428">
    <property type="protein sequence ID" value="KAF5922621.1"/>
    <property type="molecule type" value="Genomic_DNA"/>
</dbReference>
<proteinExistence type="predicted"/>